<dbReference type="OrthoDB" id="4269629at2"/>
<keyword evidence="3" id="KW-1185">Reference proteome</keyword>
<evidence type="ECO:0000313" key="2">
    <source>
        <dbReference type="EMBL" id="EGB15930.1"/>
    </source>
</evidence>
<evidence type="ECO:0000256" key="1">
    <source>
        <dbReference type="SAM" id="MobiDB-lite"/>
    </source>
</evidence>
<dbReference type="Gene3D" id="2.120.10.30">
    <property type="entry name" value="TolB, C-terminal domain"/>
    <property type="match status" value="1"/>
</dbReference>
<dbReference type="Proteomes" id="UP000007845">
    <property type="component" value="Chromosome"/>
</dbReference>
<dbReference type="STRING" id="641491.DND132_2727"/>
<evidence type="ECO:0000313" key="3">
    <source>
        <dbReference type="Proteomes" id="UP000007845"/>
    </source>
</evidence>
<protein>
    <submittedName>
        <fullName evidence="2">WD40 domain-containing protein</fullName>
    </submittedName>
</protein>
<dbReference type="RefSeq" id="WP_014323356.1">
    <property type="nucleotide sequence ID" value="NC_016803.1"/>
</dbReference>
<dbReference type="KEGG" id="ddn:DND132_2727"/>
<accession>F0JJ31</accession>
<organism evidence="2 3">
    <name type="scientific">Pseudodesulfovibrio mercurii</name>
    <dbReference type="NCBI Taxonomy" id="641491"/>
    <lineage>
        <taxon>Bacteria</taxon>
        <taxon>Pseudomonadati</taxon>
        <taxon>Thermodesulfobacteriota</taxon>
        <taxon>Desulfovibrionia</taxon>
        <taxon>Desulfovibrionales</taxon>
        <taxon>Desulfovibrionaceae</taxon>
    </lineage>
</organism>
<dbReference type="SUPFAM" id="SSF82171">
    <property type="entry name" value="DPP6 N-terminal domain-like"/>
    <property type="match status" value="1"/>
</dbReference>
<dbReference type="InterPro" id="IPR011042">
    <property type="entry name" value="6-blade_b-propeller_TolB-like"/>
</dbReference>
<dbReference type="InterPro" id="IPR011659">
    <property type="entry name" value="WD40"/>
</dbReference>
<sequence precursor="true">MLPRRLAPRRTPPLLLLLCLLLLPPVRAGAYPLFRAAEIALPQGTTLAQAVERLVPADAPTPVKVLEPAPGTLIPVDAASPILRWEDPAAEAWLITLSVDGEPLCKGLLDAPYWVPERGLWERIRAAAGERTIEARIAGIGPDDRLVSSGATSFAVCDEPVAALLSFLRKRLPFRTAQKNPHDSQVVVGDLTEYGRPRIVMQDVPVCFNCHAYSLDGSTYGMDMDYKGDKGGYALVDVTERVSLTDRDVVSWNAYVPPKPAAYSMGLFTSLSPDGRFAASTVGETSAFIMLDDLYFSQMFYPATGQIAILDRGTGAVAPLPGADDTRFVQTNPSFTPDGTRLAFARADVQPDLVARIVAGDLRKEDPAQDIRTANAKYPIQFDLWSVPFDGGRGGEARPIEGASNNGLSNVFPKYSPDGRWLAFTQCATGLVLQPDARLAIVPAEGGEAHVLAANTKLMNSWHTWSPNSRWLAFASKGNSPFTEIFLTHIDDDGRSSPPLRLFRFSHAELAAMVPEFIPDHARHRQRSMELADPEGALGESMATDGR</sequence>
<dbReference type="EMBL" id="CP003220">
    <property type="protein sequence ID" value="EGB15930.1"/>
    <property type="molecule type" value="Genomic_DNA"/>
</dbReference>
<dbReference type="HOGENOM" id="CLU_042630_0_0_7"/>
<feature type="region of interest" description="Disordered" evidence="1">
    <location>
        <begin position="524"/>
        <end position="547"/>
    </location>
</feature>
<gene>
    <name evidence="2" type="ORF">DND132_2727</name>
</gene>
<reference evidence="2 3" key="1">
    <citation type="journal article" date="2011" name="J. Bacteriol.">
        <title>Genome sequence of the mercury-methylating strain Desulfovibrio desulfuricans ND132.</title>
        <authorList>
            <person name="Brown S.D."/>
            <person name="Gilmour C.C."/>
            <person name="Kucken A.M."/>
            <person name="Wall J.D."/>
            <person name="Elias D.A."/>
            <person name="Brandt C.C."/>
            <person name="Podar M."/>
            <person name="Chertkov O."/>
            <person name="Held B."/>
            <person name="Bruce D.C."/>
            <person name="Detter J.C."/>
            <person name="Tapia R."/>
            <person name="Han C.S."/>
            <person name="Goodwin L.A."/>
            <person name="Cheng J.F."/>
            <person name="Pitluck S."/>
            <person name="Woyke T."/>
            <person name="Mikhailova N."/>
            <person name="Ivanova N.N."/>
            <person name="Han J."/>
            <person name="Lucas S."/>
            <person name="Lapidus A.L."/>
            <person name="Land M.L."/>
            <person name="Hauser L.J."/>
            <person name="Palumbo A.V."/>
        </authorList>
    </citation>
    <scope>NUCLEOTIDE SEQUENCE [LARGE SCALE GENOMIC DNA]</scope>
    <source>
        <strain evidence="2 3">ND132</strain>
    </source>
</reference>
<dbReference type="Pfam" id="PF07676">
    <property type="entry name" value="PD40"/>
    <property type="match status" value="3"/>
</dbReference>
<dbReference type="eggNOG" id="COG0823">
    <property type="taxonomic scope" value="Bacteria"/>
</dbReference>
<name>F0JJ31_9BACT</name>
<dbReference type="AlphaFoldDB" id="F0JJ31"/>
<proteinExistence type="predicted"/>